<comment type="caution">
    <text evidence="1">The sequence shown here is derived from an EMBL/GenBank/DDBJ whole genome shotgun (WGS) entry which is preliminary data.</text>
</comment>
<protein>
    <submittedName>
        <fullName evidence="1">Uncharacterized protein</fullName>
    </submittedName>
</protein>
<keyword evidence="2" id="KW-1185">Reference proteome</keyword>
<organism evidence="1 2">
    <name type="scientific">Ovis ammon polii x Ovis aries</name>
    <dbReference type="NCBI Taxonomy" id="2918886"/>
    <lineage>
        <taxon>Eukaryota</taxon>
        <taxon>Metazoa</taxon>
        <taxon>Chordata</taxon>
        <taxon>Craniata</taxon>
        <taxon>Vertebrata</taxon>
        <taxon>Euteleostomi</taxon>
        <taxon>Mammalia</taxon>
        <taxon>Eutheria</taxon>
        <taxon>Laurasiatheria</taxon>
        <taxon>Artiodactyla</taxon>
        <taxon>Ruminantia</taxon>
        <taxon>Pecora</taxon>
        <taxon>Bovidae</taxon>
        <taxon>Caprinae</taxon>
        <taxon>Ovis</taxon>
    </lineage>
</organism>
<dbReference type="Proteomes" id="UP001057279">
    <property type="component" value="Linkage Group LG10"/>
</dbReference>
<reference evidence="1" key="1">
    <citation type="submission" date="2022-03" db="EMBL/GenBank/DDBJ databases">
        <title>Genomic analyses of argali, domestic sheep and their hybrids provide insights into chromosomal evolution, heterosis and genetic basis of agronomic traits.</title>
        <authorList>
            <person name="Li M."/>
        </authorList>
    </citation>
    <scope>NUCLEOTIDE SEQUENCE</scope>
    <source>
        <strain evidence="1">F1 hybrid</strain>
    </source>
</reference>
<proteinExistence type="predicted"/>
<evidence type="ECO:0000313" key="2">
    <source>
        <dbReference type="Proteomes" id="UP001057279"/>
    </source>
</evidence>
<accession>A0ACB9UUV6</accession>
<name>A0ACB9UUV6_9CETA</name>
<gene>
    <name evidence="1" type="ORF">MJG53_009786</name>
</gene>
<dbReference type="EMBL" id="CM043035">
    <property type="protein sequence ID" value="KAI4581343.1"/>
    <property type="molecule type" value="Genomic_DNA"/>
</dbReference>
<sequence>MISGERWATGIASLSQTWKKRKKEQIQGTGTLAAPEKRTRCGKDRQQTQSQCSQRNGDKKSKPKEATSVLTEKTQDHQWQLSHLCKECINLPTGMTFRSSGTKLASMSSELAVFRTVALPGDSWIRGNKRISREEAVCVLSLLHMGEQMWENLNQIQAAVTTQGPGLNCKTVKAKEVRMDS</sequence>
<evidence type="ECO:0000313" key="1">
    <source>
        <dbReference type="EMBL" id="KAI4581343.1"/>
    </source>
</evidence>